<sequence>MSVSMTMPILIVDDYNTMIRIMRNLLRQLGFTNIDEASDGRTALAKMQAKNYALVISDWSMASMTGMELLQRVRADEKTAATPFVMLANDNEEGEAAEGRAGASSYLVKPFTAQALKQKLVPVIGAF</sequence>
<proteinExistence type="predicted"/>
<dbReference type="KEGG" id="tsv:DSM104635_01282"/>
<keyword evidence="5" id="KW-1185">Reference proteome</keyword>
<evidence type="ECO:0000313" key="4">
    <source>
        <dbReference type="EMBL" id="QGZ94463.1"/>
    </source>
</evidence>
<name>A0A6I6MTJ2_9CAUL</name>
<dbReference type="InterPro" id="IPR001789">
    <property type="entry name" value="Sig_transdc_resp-reg_receiver"/>
</dbReference>
<dbReference type="GO" id="GO:0000160">
    <property type="term" value="P:phosphorelay signal transduction system"/>
    <property type="evidence" value="ECO:0007669"/>
    <property type="project" value="InterPro"/>
</dbReference>
<dbReference type="EMBL" id="CP047045">
    <property type="protein sequence ID" value="QGZ94463.1"/>
    <property type="molecule type" value="Genomic_DNA"/>
</dbReference>
<gene>
    <name evidence="4" type="primary">cheY_5</name>
    <name evidence="4" type="ORF">DSM104635_01282</name>
</gene>
<evidence type="ECO:0000259" key="3">
    <source>
        <dbReference type="PROSITE" id="PS50110"/>
    </source>
</evidence>
<feature type="modified residue" description="4-aspartylphosphate" evidence="2">
    <location>
        <position position="58"/>
    </location>
</feature>
<feature type="domain" description="Response regulatory" evidence="3">
    <location>
        <begin position="8"/>
        <end position="124"/>
    </location>
</feature>
<dbReference type="PROSITE" id="PS50110">
    <property type="entry name" value="RESPONSE_REGULATORY"/>
    <property type="match status" value="1"/>
</dbReference>
<keyword evidence="1 2" id="KW-0597">Phosphoprotein</keyword>
<evidence type="ECO:0000313" key="5">
    <source>
        <dbReference type="Proteomes" id="UP000431269"/>
    </source>
</evidence>
<dbReference type="InterPro" id="IPR050595">
    <property type="entry name" value="Bact_response_regulator"/>
</dbReference>
<protein>
    <submittedName>
        <fullName evidence="4">Chemotaxis protein CheY</fullName>
    </submittedName>
</protein>
<evidence type="ECO:0000256" key="2">
    <source>
        <dbReference type="PROSITE-ProRule" id="PRU00169"/>
    </source>
</evidence>
<evidence type="ECO:0000256" key="1">
    <source>
        <dbReference type="ARBA" id="ARBA00022553"/>
    </source>
</evidence>
<dbReference type="SMART" id="SM00448">
    <property type="entry name" value="REC"/>
    <property type="match status" value="1"/>
</dbReference>
<accession>A0A6I6MTJ2</accession>
<dbReference type="AlphaFoldDB" id="A0A6I6MTJ2"/>
<dbReference type="Proteomes" id="UP000431269">
    <property type="component" value="Chromosome"/>
</dbReference>
<dbReference type="Gene3D" id="3.40.50.2300">
    <property type="match status" value="1"/>
</dbReference>
<dbReference type="SUPFAM" id="SSF52172">
    <property type="entry name" value="CheY-like"/>
    <property type="match status" value="1"/>
</dbReference>
<dbReference type="InterPro" id="IPR011006">
    <property type="entry name" value="CheY-like_superfamily"/>
</dbReference>
<reference evidence="5" key="1">
    <citation type="submission" date="2019-12" db="EMBL/GenBank/DDBJ databases">
        <title>Complete genome of Terracaulis silvestris 0127_4.</title>
        <authorList>
            <person name="Vieira S."/>
            <person name="Riedel T."/>
            <person name="Sproer C."/>
            <person name="Pascual J."/>
            <person name="Boedeker C."/>
            <person name="Overmann J."/>
        </authorList>
    </citation>
    <scope>NUCLEOTIDE SEQUENCE [LARGE SCALE GENOMIC DNA]</scope>
    <source>
        <strain evidence="5">0127_4</strain>
    </source>
</reference>
<dbReference type="PANTHER" id="PTHR44591:SF25">
    <property type="entry name" value="CHEMOTAXIS TWO-COMPONENT RESPONSE REGULATOR"/>
    <property type="match status" value="1"/>
</dbReference>
<dbReference type="PANTHER" id="PTHR44591">
    <property type="entry name" value="STRESS RESPONSE REGULATOR PROTEIN 1"/>
    <property type="match status" value="1"/>
</dbReference>
<dbReference type="Pfam" id="PF00072">
    <property type="entry name" value="Response_reg"/>
    <property type="match status" value="1"/>
</dbReference>
<organism evidence="4 5">
    <name type="scientific">Terricaulis silvestris</name>
    <dbReference type="NCBI Taxonomy" id="2686094"/>
    <lineage>
        <taxon>Bacteria</taxon>
        <taxon>Pseudomonadati</taxon>
        <taxon>Pseudomonadota</taxon>
        <taxon>Alphaproteobacteria</taxon>
        <taxon>Caulobacterales</taxon>
        <taxon>Caulobacteraceae</taxon>
        <taxon>Terricaulis</taxon>
    </lineage>
</organism>